<name>A6P1Y2_9FIRM</name>
<organism evidence="1 2">
    <name type="scientific">Pseudoflavonifractor capillosus ATCC 29799</name>
    <dbReference type="NCBI Taxonomy" id="411467"/>
    <lineage>
        <taxon>Bacteria</taxon>
        <taxon>Bacillati</taxon>
        <taxon>Bacillota</taxon>
        <taxon>Clostridia</taxon>
        <taxon>Eubacteriales</taxon>
        <taxon>Oscillospiraceae</taxon>
        <taxon>Pseudoflavonifractor</taxon>
    </lineage>
</organism>
<dbReference type="EMBL" id="AAXG02000049">
    <property type="protein sequence ID" value="EDM97652.1"/>
    <property type="molecule type" value="Genomic_DNA"/>
</dbReference>
<gene>
    <name evidence="1" type="ORF">BACCAP_04511</name>
</gene>
<comment type="caution">
    <text evidence="1">The sequence shown here is derived from an EMBL/GenBank/DDBJ whole genome shotgun (WGS) entry which is preliminary data.</text>
</comment>
<protein>
    <submittedName>
        <fullName evidence="1">Uncharacterized protein</fullName>
    </submittedName>
</protein>
<accession>A6P1Y2</accession>
<dbReference type="Proteomes" id="UP000003639">
    <property type="component" value="Unassembled WGS sequence"/>
</dbReference>
<sequence length="90" mass="10117">MPAYRSVSGSSAEDLFIELFSDASGAEKAGYLYSWHLFSEIYQIEFVRRVDVQTETIERYVREGLLVPDLVVEKANSICAKGGYTDTQAQ</sequence>
<dbReference type="AlphaFoldDB" id="A6P1Y2"/>
<evidence type="ECO:0000313" key="1">
    <source>
        <dbReference type="EMBL" id="EDM97652.1"/>
    </source>
</evidence>
<evidence type="ECO:0000313" key="2">
    <source>
        <dbReference type="Proteomes" id="UP000003639"/>
    </source>
</evidence>
<keyword evidence="2" id="KW-1185">Reference proteome</keyword>
<dbReference type="STRING" id="411467.BACCAP_04511"/>
<reference evidence="1 2" key="1">
    <citation type="submission" date="2007-04" db="EMBL/GenBank/DDBJ databases">
        <authorList>
            <person name="Fulton L."/>
            <person name="Clifton S."/>
            <person name="Fulton B."/>
            <person name="Xu J."/>
            <person name="Minx P."/>
            <person name="Pepin K.H."/>
            <person name="Johnson M."/>
            <person name="Thiruvilangam P."/>
            <person name="Bhonagiri V."/>
            <person name="Nash W.E."/>
            <person name="Mardis E.R."/>
            <person name="Wilson R.K."/>
        </authorList>
    </citation>
    <scope>NUCLEOTIDE SEQUENCE [LARGE SCALE GENOMIC DNA]</scope>
    <source>
        <strain evidence="1 2">ATCC 29799</strain>
    </source>
</reference>
<reference evidence="1 2" key="2">
    <citation type="submission" date="2007-06" db="EMBL/GenBank/DDBJ databases">
        <title>Draft genome sequence of Pseudoflavonifractor capillosus ATCC 29799.</title>
        <authorList>
            <person name="Sudarsanam P."/>
            <person name="Ley R."/>
            <person name="Guruge J."/>
            <person name="Turnbaugh P.J."/>
            <person name="Mahowald M."/>
            <person name="Liep D."/>
            <person name="Gordon J."/>
        </authorList>
    </citation>
    <scope>NUCLEOTIDE SEQUENCE [LARGE SCALE GENOMIC DNA]</scope>
    <source>
        <strain evidence="1 2">ATCC 29799</strain>
    </source>
</reference>
<proteinExistence type="predicted"/>